<sequence length="60" mass="7106">MANRCLDRSYDSDNSEVEQPPPPDGYQWNDDEVKEEGLGVERHCHILQEIQMHNRRRPLT</sequence>
<proteinExistence type="predicted"/>
<evidence type="ECO:0000256" key="1">
    <source>
        <dbReference type="SAM" id="MobiDB-lite"/>
    </source>
</evidence>
<dbReference type="Proteomes" id="UP000192247">
    <property type="component" value="Unassembled WGS sequence"/>
</dbReference>
<dbReference type="EMBL" id="MNPL01009929">
    <property type="protein sequence ID" value="OQR73440.1"/>
    <property type="molecule type" value="Genomic_DNA"/>
</dbReference>
<evidence type="ECO:0000313" key="3">
    <source>
        <dbReference type="Proteomes" id="UP000192247"/>
    </source>
</evidence>
<dbReference type="AlphaFoldDB" id="A0A1V9XIR4"/>
<accession>A0A1V9XIR4</accession>
<dbReference type="InParanoid" id="A0A1V9XIR4"/>
<feature type="region of interest" description="Disordered" evidence="1">
    <location>
        <begin position="1"/>
        <end position="34"/>
    </location>
</feature>
<reference evidence="2 3" key="1">
    <citation type="journal article" date="2017" name="Gigascience">
        <title>Draft genome of the honey bee ectoparasitic mite, Tropilaelaps mercedesae, is shaped by the parasitic life history.</title>
        <authorList>
            <person name="Dong X."/>
            <person name="Armstrong S.D."/>
            <person name="Xia D."/>
            <person name="Makepeace B.L."/>
            <person name="Darby A.C."/>
            <person name="Kadowaki T."/>
        </authorList>
    </citation>
    <scope>NUCLEOTIDE SEQUENCE [LARGE SCALE GENOMIC DNA]</scope>
    <source>
        <strain evidence="2">Wuxi-XJTLU</strain>
    </source>
</reference>
<keyword evidence="3" id="KW-1185">Reference proteome</keyword>
<evidence type="ECO:0000313" key="2">
    <source>
        <dbReference type="EMBL" id="OQR73440.1"/>
    </source>
</evidence>
<organism evidence="2 3">
    <name type="scientific">Tropilaelaps mercedesae</name>
    <dbReference type="NCBI Taxonomy" id="418985"/>
    <lineage>
        <taxon>Eukaryota</taxon>
        <taxon>Metazoa</taxon>
        <taxon>Ecdysozoa</taxon>
        <taxon>Arthropoda</taxon>
        <taxon>Chelicerata</taxon>
        <taxon>Arachnida</taxon>
        <taxon>Acari</taxon>
        <taxon>Parasitiformes</taxon>
        <taxon>Mesostigmata</taxon>
        <taxon>Gamasina</taxon>
        <taxon>Dermanyssoidea</taxon>
        <taxon>Laelapidae</taxon>
        <taxon>Tropilaelaps</taxon>
    </lineage>
</organism>
<feature type="compositionally biased region" description="Basic and acidic residues" evidence="1">
    <location>
        <begin position="1"/>
        <end position="11"/>
    </location>
</feature>
<comment type="caution">
    <text evidence="2">The sequence shown here is derived from an EMBL/GenBank/DDBJ whole genome shotgun (WGS) entry which is preliminary data.</text>
</comment>
<name>A0A1V9XIR4_9ACAR</name>
<protein>
    <submittedName>
        <fullName evidence="2">Uncharacterized protein</fullName>
    </submittedName>
</protein>
<gene>
    <name evidence="2" type="ORF">BIW11_03581</name>
</gene>